<dbReference type="RefSeq" id="WP_268004985.1">
    <property type="nucleotide sequence ID" value="NZ_BSUT01000001.1"/>
</dbReference>
<sequence length="41" mass="4381">MGHRYAYVIASDEHSLGMARGAAELAAGYIRFRVQGGGEVL</sequence>
<proteinExistence type="predicted"/>
<evidence type="ECO:0000313" key="1">
    <source>
        <dbReference type="EMBL" id="WAH41087.1"/>
    </source>
</evidence>
<evidence type="ECO:0000313" key="2">
    <source>
        <dbReference type="Proteomes" id="UP001164761"/>
    </source>
</evidence>
<name>A0ABY6ZE22_9BACL</name>
<gene>
    <name evidence="1" type="ORF">NZD89_22865</name>
</gene>
<keyword evidence="2" id="KW-1185">Reference proteome</keyword>
<protein>
    <submittedName>
        <fullName evidence="1">Uncharacterized protein</fullName>
    </submittedName>
</protein>
<accession>A0ABY6ZE22</accession>
<reference evidence="1" key="1">
    <citation type="submission" date="2022-08" db="EMBL/GenBank/DDBJ databases">
        <title>Alicyclobacillus fastidiosus DSM 17978, complete genome.</title>
        <authorList>
            <person name="Wang Q."/>
            <person name="Cai R."/>
            <person name="Wang Z."/>
        </authorList>
    </citation>
    <scope>NUCLEOTIDE SEQUENCE</scope>
    <source>
        <strain evidence="1">DSM 17978</strain>
    </source>
</reference>
<organism evidence="1 2">
    <name type="scientific">Alicyclobacillus fastidiosus</name>
    <dbReference type="NCBI Taxonomy" id="392011"/>
    <lineage>
        <taxon>Bacteria</taxon>
        <taxon>Bacillati</taxon>
        <taxon>Bacillota</taxon>
        <taxon>Bacilli</taxon>
        <taxon>Bacillales</taxon>
        <taxon>Alicyclobacillaceae</taxon>
        <taxon>Alicyclobacillus</taxon>
    </lineage>
</organism>
<dbReference type="Proteomes" id="UP001164761">
    <property type="component" value="Chromosome"/>
</dbReference>
<dbReference type="EMBL" id="CP104067">
    <property type="protein sequence ID" value="WAH41087.1"/>
    <property type="molecule type" value="Genomic_DNA"/>
</dbReference>